<dbReference type="GO" id="GO:0005886">
    <property type="term" value="C:plasma membrane"/>
    <property type="evidence" value="ECO:0007669"/>
    <property type="project" value="UniProtKB-SubCell"/>
</dbReference>
<evidence type="ECO:0000313" key="8">
    <source>
        <dbReference type="EMBL" id="GIQ83999.1"/>
    </source>
</evidence>
<feature type="transmembrane region" description="Helical" evidence="7">
    <location>
        <begin position="339"/>
        <end position="359"/>
    </location>
</feature>
<proteinExistence type="predicted"/>
<keyword evidence="3" id="KW-1003">Cell membrane</keyword>
<accession>A0A9K3GHC9</accession>
<name>A0A9K3GHC9_9EUKA</name>
<keyword evidence="6 7" id="KW-0472">Membrane</keyword>
<dbReference type="PANTHER" id="PTHR43414">
    <property type="entry name" value="MULTIDRUG RESISTANCE PROTEIN MDTG"/>
    <property type="match status" value="1"/>
</dbReference>
<dbReference type="CDD" id="cd06174">
    <property type="entry name" value="MFS"/>
    <property type="match status" value="1"/>
</dbReference>
<keyword evidence="9" id="KW-1185">Reference proteome</keyword>
<feature type="transmembrane region" description="Helical" evidence="7">
    <location>
        <begin position="110"/>
        <end position="130"/>
    </location>
</feature>
<organism evidence="8 9">
    <name type="scientific">Kipferlia bialata</name>
    <dbReference type="NCBI Taxonomy" id="797122"/>
    <lineage>
        <taxon>Eukaryota</taxon>
        <taxon>Metamonada</taxon>
        <taxon>Carpediemonas-like organisms</taxon>
        <taxon>Kipferlia</taxon>
    </lineage>
</organism>
<evidence type="ECO:0000256" key="4">
    <source>
        <dbReference type="ARBA" id="ARBA00022692"/>
    </source>
</evidence>
<dbReference type="InterPro" id="IPR036259">
    <property type="entry name" value="MFS_trans_sf"/>
</dbReference>
<dbReference type="PANTHER" id="PTHR43414:SF6">
    <property type="entry name" value="MULTIDRUG RESISTANCE PROTEIN MDTG"/>
    <property type="match status" value="1"/>
</dbReference>
<evidence type="ECO:0000256" key="5">
    <source>
        <dbReference type="ARBA" id="ARBA00022989"/>
    </source>
</evidence>
<protein>
    <submittedName>
        <fullName evidence="8">Major facilitator superfamily protein</fullName>
    </submittedName>
</protein>
<dbReference type="Gene3D" id="1.20.1250.20">
    <property type="entry name" value="MFS general substrate transporter like domains"/>
    <property type="match status" value="1"/>
</dbReference>
<dbReference type="OrthoDB" id="3437016at2759"/>
<dbReference type="InterPro" id="IPR011701">
    <property type="entry name" value="MFS"/>
</dbReference>
<reference evidence="8 9" key="1">
    <citation type="journal article" date="2018" name="PLoS ONE">
        <title>The draft genome of Kipferlia bialata reveals reductive genome evolution in fornicate parasites.</title>
        <authorList>
            <person name="Tanifuji G."/>
            <person name="Takabayashi S."/>
            <person name="Kume K."/>
            <person name="Takagi M."/>
            <person name="Nakayama T."/>
            <person name="Kamikawa R."/>
            <person name="Inagaki Y."/>
            <person name="Hashimoto T."/>
        </authorList>
    </citation>
    <scope>NUCLEOTIDE SEQUENCE [LARGE SCALE GENOMIC DNA]</scope>
    <source>
        <strain evidence="8">NY0173</strain>
    </source>
</reference>
<gene>
    <name evidence="8" type="ORF">KIPB_005411</name>
</gene>
<evidence type="ECO:0000256" key="1">
    <source>
        <dbReference type="ARBA" id="ARBA00004651"/>
    </source>
</evidence>
<feature type="transmembrane region" description="Helical" evidence="7">
    <location>
        <begin position="461"/>
        <end position="480"/>
    </location>
</feature>
<keyword evidence="2" id="KW-0813">Transport</keyword>
<dbReference type="EMBL" id="BDIP01001265">
    <property type="protein sequence ID" value="GIQ83999.1"/>
    <property type="molecule type" value="Genomic_DNA"/>
</dbReference>
<dbReference type="SUPFAM" id="SSF103473">
    <property type="entry name" value="MFS general substrate transporter"/>
    <property type="match status" value="1"/>
</dbReference>
<evidence type="ECO:0000256" key="7">
    <source>
        <dbReference type="SAM" id="Phobius"/>
    </source>
</evidence>
<feature type="transmembrane region" description="Helical" evidence="7">
    <location>
        <begin position="294"/>
        <end position="319"/>
    </location>
</feature>
<feature type="transmembrane region" description="Helical" evidence="7">
    <location>
        <begin position="371"/>
        <end position="390"/>
    </location>
</feature>
<feature type="transmembrane region" description="Helical" evidence="7">
    <location>
        <begin position="234"/>
        <end position="251"/>
    </location>
</feature>
<feature type="transmembrane region" description="Helical" evidence="7">
    <location>
        <begin position="200"/>
        <end position="222"/>
    </location>
</feature>
<feature type="transmembrane region" description="Helical" evidence="7">
    <location>
        <begin position="142"/>
        <end position="162"/>
    </location>
</feature>
<evidence type="ECO:0000256" key="6">
    <source>
        <dbReference type="ARBA" id="ARBA00023136"/>
    </source>
</evidence>
<dbReference type="GO" id="GO:0022857">
    <property type="term" value="F:transmembrane transporter activity"/>
    <property type="evidence" value="ECO:0007669"/>
    <property type="project" value="InterPro"/>
</dbReference>
<feature type="transmembrane region" description="Helical" evidence="7">
    <location>
        <begin position="168"/>
        <end position="188"/>
    </location>
</feature>
<comment type="caution">
    <text evidence="8">The sequence shown here is derived from an EMBL/GenBank/DDBJ whole genome shotgun (WGS) entry which is preliminary data.</text>
</comment>
<evidence type="ECO:0000256" key="3">
    <source>
        <dbReference type="ARBA" id="ARBA00022475"/>
    </source>
</evidence>
<comment type="subcellular location">
    <subcellularLocation>
        <location evidence="1">Cell membrane</location>
        <topology evidence="1">Multi-pass membrane protein</topology>
    </subcellularLocation>
</comment>
<keyword evidence="4 7" id="KW-0812">Transmembrane</keyword>
<dbReference type="Pfam" id="PF07690">
    <property type="entry name" value="MFS_1"/>
    <property type="match status" value="1"/>
</dbReference>
<evidence type="ECO:0000313" key="9">
    <source>
        <dbReference type="Proteomes" id="UP000265618"/>
    </source>
</evidence>
<feature type="transmembrane region" description="Helical" evidence="7">
    <location>
        <begin position="69"/>
        <end position="90"/>
    </location>
</feature>
<dbReference type="Proteomes" id="UP000265618">
    <property type="component" value="Unassembled WGS sequence"/>
</dbReference>
<keyword evidence="5 7" id="KW-1133">Transmembrane helix</keyword>
<sequence>MDFMAPVCRGLQDAFVDQIPDIDLNADKYLEPATNEEIKMVIEYMGDAAMKVTDVSEDLSAMASMWQSGYVSVLVTNFFGGLFLLLTYLFLGAEVYKRLLMEGKADKMGLLFAVFKASFNLVQFVACAMWHRLSERIGRKWCMMFAYIIYGLCFWGMAFWTTTFNGMLIWRALSGFAAIIHPLMNTIAADLAPLKQRATWLAFSYGSMVAGTVFSGVVMLVLTAIERNTFKEGTKLAAGGCVICAIACTMWKESAPLVRARQQGKVLQIEISDEKLEAKSFFTTAKRLFTNKRFVFVFTAYVLSLSSYCILADTASSWLLTASDFDGTTAQGRADQQAFLGLCTMVSCIVGSINTFGFSKVLAKKLGEKRMTFVGLTAMFIALNLRTPFGTPVSKWLHMLSVTLSLFCESLVHPAYVYLGAIYGGTHDRGSVLGSFQLGNSLGRSILSIVHGFIFDYSWRLSYSIAAVYPIVAAFLMYMCPFQLTRNNLDKEAQKQRNERKKQSMLAAVYRGTTSEASTAAIMAC</sequence>
<evidence type="ECO:0000256" key="2">
    <source>
        <dbReference type="ARBA" id="ARBA00022448"/>
    </source>
</evidence>
<dbReference type="AlphaFoldDB" id="A0A9K3GHC9"/>